<dbReference type="PROSITE" id="PS51318">
    <property type="entry name" value="TAT"/>
    <property type="match status" value="1"/>
</dbReference>
<comment type="caution">
    <text evidence="1">The sequence shown here is derived from an EMBL/GenBank/DDBJ whole genome shotgun (WGS) entry which is preliminary data.</text>
</comment>
<reference evidence="1 2" key="1">
    <citation type="submission" date="2020-04" db="EMBL/GenBank/DDBJ databases">
        <title>Metagenomic profiling of ammonia- and methane-oxidizing microorganisms in a Dutch drinking water treatment plant.</title>
        <authorList>
            <person name="Poghosyan L."/>
            <person name="Leucker S."/>
        </authorList>
    </citation>
    <scope>NUCLEOTIDE SEQUENCE [LARGE SCALE GENOMIC DNA]</scope>
    <source>
        <strain evidence="1">S-RSF-IL-03</strain>
    </source>
</reference>
<dbReference type="InterPro" id="IPR006311">
    <property type="entry name" value="TAT_signal"/>
</dbReference>
<name>A0A849SI52_UNCEI</name>
<accession>A0A849SI52</accession>
<protein>
    <recommendedName>
        <fullName evidence="3">Twin-arginine translocation signal domain-containing protein</fullName>
    </recommendedName>
</protein>
<feature type="non-terminal residue" evidence="1">
    <location>
        <position position="52"/>
    </location>
</feature>
<dbReference type="Proteomes" id="UP000580839">
    <property type="component" value="Unassembled WGS sequence"/>
</dbReference>
<proteinExistence type="predicted"/>
<evidence type="ECO:0008006" key="3">
    <source>
        <dbReference type="Google" id="ProtNLM"/>
    </source>
</evidence>
<dbReference type="AlphaFoldDB" id="A0A849SI52"/>
<dbReference type="EMBL" id="JABFRW010000170">
    <property type="protein sequence ID" value="NOT35062.1"/>
    <property type="molecule type" value="Genomic_DNA"/>
</dbReference>
<organism evidence="1 2">
    <name type="scientific">Eiseniibacteriota bacterium</name>
    <dbReference type="NCBI Taxonomy" id="2212470"/>
    <lineage>
        <taxon>Bacteria</taxon>
        <taxon>Candidatus Eiseniibacteriota</taxon>
    </lineage>
</organism>
<evidence type="ECO:0000313" key="2">
    <source>
        <dbReference type="Proteomes" id="UP000580839"/>
    </source>
</evidence>
<evidence type="ECO:0000313" key="1">
    <source>
        <dbReference type="EMBL" id="NOT35062.1"/>
    </source>
</evidence>
<gene>
    <name evidence="1" type="ORF">HOP12_13000</name>
</gene>
<sequence length="52" mass="5350">MSDEPARPAKRLSRRRFLTLGAGSAAALYGTALMAGATPVAAARAKPARAPR</sequence>